<evidence type="ECO:0008006" key="3">
    <source>
        <dbReference type="Google" id="ProtNLM"/>
    </source>
</evidence>
<protein>
    <recommendedName>
        <fullName evidence="3">Ricin B lectin domain-containing protein</fullName>
    </recommendedName>
</protein>
<dbReference type="EMBL" id="KL198091">
    <property type="protein sequence ID" value="KDQ08380.1"/>
    <property type="molecule type" value="Genomic_DNA"/>
</dbReference>
<sequence length="136" mass="14564">MVLSAGRYIIRNQAGSLAHWQEQDDVAAFDPAEFLPHGDVAEWLIEPSGGETVTIKNAESSRFLSREPGEDGGVSVSTTPYRWRLAPDDSSDQFLVFATSDGLVALTASPTTPPINSSSVPKASMILLHSIPPPLC</sequence>
<accession>A0A067M130</accession>
<dbReference type="HOGENOM" id="CLU_1875108_0_0_1"/>
<dbReference type="InParanoid" id="A0A067M130"/>
<reference evidence="2" key="1">
    <citation type="journal article" date="2014" name="Proc. Natl. Acad. Sci. U.S.A.">
        <title>Extensive sampling of basidiomycete genomes demonstrates inadequacy of the white-rot/brown-rot paradigm for wood decay fungi.</title>
        <authorList>
            <person name="Riley R."/>
            <person name="Salamov A.A."/>
            <person name="Brown D.W."/>
            <person name="Nagy L.G."/>
            <person name="Floudas D."/>
            <person name="Held B.W."/>
            <person name="Levasseur A."/>
            <person name="Lombard V."/>
            <person name="Morin E."/>
            <person name="Otillar R."/>
            <person name="Lindquist E.A."/>
            <person name="Sun H."/>
            <person name="LaButti K.M."/>
            <person name="Schmutz J."/>
            <person name="Jabbour D."/>
            <person name="Luo H."/>
            <person name="Baker S.E."/>
            <person name="Pisabarro A.G."/>
            <person name="Walton J.D."/>
            <person name="Blanchette R.A."/>
            <person name="Henrissat B."/>
            <person name="Martin F."/>
            <person name="Cullen D."/>
            <person name="Hibbett D.S."/>
            <person name="Grigoriev I.V."/>
        </authorList>
    </citation>
    <scope>NUCLEOTIDE SEQUENCE [LARGE SCALE GENOMIC DNA]</scope>
    <source>
        <strain evidence="2">FD-172 SS1</strain>
    </source>
</reference>
<proteinExistence type="predicted"/>
<gene>
    <name evidence="1" type="ORF">BOTBODRAFT_191777</name>
</gene>
<dbReference type="Gene3D" id="2.80.10.50">
    <property type="match status" value="1"/>
</dbReference>
<name>A0A067M130_BOTB1</name>
<organism evidence="1 2">
    <name type="scientific">Botryobasidium botryosum (strain FD-172 SS1)</name>
    <dbReference type="NCBI Taxonomy" id="930990"/>
    <lineage>
        <taxon>Eukaryota</taxon>
        <taxon>Fungi</taxon>
        <taxon>Dikarya</taxon>
        <taxon>Basidiomycota</taxon>
        <taxon>Agaricomycotina</taxon>
        <taxon>Agaricomycetes</taxon>
        <taxon>Cantharellales</taxon>
        <taxon>Botryobasidiaceae</taxon>
        <taxon>Botryobasidium</taxon>
    </lineage>
</organism>
<dbReference type="Proteomes" id="UP000027195">
    <property type="component" value="Unassembled WGS sequence"/>
</dbReference>
<keyword evidence="2" id="KW-1185">Reference proteome</keyword>
<evidence type="ECO:0000313" key="2">
    <source>
        <dbReference type="Proteomes" id="UP000027195"/>
    </source>
</evidence>
<dbReference type="AlphaFoldDB" id="A0A067M130"/>
<evidence type="ECO:0000313" key="1">
    <source>
        <dbReference type="EMBL" id="KDQ08380.1"/>
    </source>
</evidence>